<feature type="transmembrane region" description="Helical" evidence="1">
    <location>
        <begin position="81"/>
        <end position="98"/>
    </location>
</feature>
<feature type="transmembrane region" description="Helical" evidence="1">
    <location>
        <begin position="23"/>
        <end position="44"/>
    </location>
</feature>
<evidence type="ECO:0000256" key="1">
    <source>
        <dbReference type="SAM" id="Phobius"/>
    </source>
</evidence>
<dbReference type="AlphaFoldDB" id="A0A931DAF5"/>
<keyword evidence="3" id="KW-1185">Reference proteome</keyword>
<keyword evidence="1" id="KW-0472">Membrane</keyword>
<accession>A0A931DAF5</accession>
<comment type="caution">
    <text evidence="2">The sequence shown here is derived from an EMBL/GenBank/DDBJ whole genome shotgun (WGS) entry which is preliminary data.</text>
</comment>
<reference evidence="2" key="1">
    <citation type="submission" date="2020-11" db="EMBL/GenBank/DDBJ databases">
        <title>Sequencing the genomes of 1000 actinobacteria strains.</title>
        <authorList>
            <person name="Klenk H.-P."/>
        </authorList>
    </citation>
    <scope>NUCLEOTIDE SEQUENCE</scope>
    <source>
        <strain evidence="2">DSM 26152</strain>
    </source>
</reference>
<gene>
    <name evidence="2" type="ORF">IW252_000568</name>
</gene>
<evidence type="ECO:0000313" key="3">
    <source>
        <dbReference type="Proteomes" id="UP000625033"/>
    </source>
</evidence>
<sequence length="110" mass="11897">MASFLICLVAAFIHDYPDDVAIISVAAVELLLVVYAAVAGVRQLGGDSLVGAGWEFWGYVLTAFIIPIIAFWWAVTDKTRWSNVVLAAVGATVAVMLVRMEQIWHGGIFA</sequence>
<feature type="transmembrane region" description="Helical" evidence="1">
    <location>
        <begin position="56"/>
        <end position="75"/>
    </location>
</feature>
<protein>
    <submittedName>
        <fullName evidence="2">Formate-dependent nitrite reductase membrane component NrfD</fullName>
    </submittedName>
</protein>
<dbReference type="EMBL" id="JADOTZ010000001">
    <property type="protein sequence ID" value="MBG6083801.1"/>
    <property type="molecule type" value="Genomic_DNA"/>
</dbReference>
<name>A0A931DAF5_9MICC</name>
<organism evidence="2 3">
    <name type="scientific">Zhihengliuella flava</name>
    <dbReference type="NCBI Taxonomy" id="1285193"/>
    <lineage>
        <taxon>Bacteria</taxon>
        <taxon>Bacillati</taxon>
        <taxon>Actinomycetota</taxon>
        <taxon>Actinomycetes</taxon>
        <taxon>Micrococcales</taxon>
        <taxon>Micrococcaceae</taxon>
        <taxon>Zhihengliuella</taxon>
    </lineage>
</organism>
<dbReference type="Proteomes" id="UP000625033">
    <property type="component" value="Unassembled WGS sequence"/>
</dbReference>
<keyword evidence="1" id="KW-0812">Transmembrane</keyword>
<evidence type="ECO:0000313" key="2">
    <source>
        <dbReference type="EMBL" id="MBG6083801.1"/>
    </source>
</evidence>
<dbReference type="RefSeq" id="WP_331271412.1">
    <property type="nucleotide sequence ID" value="NZ_JADOTZ010000001.1"/>
</dbReference>
<proteinExistence type="predicted"/>
<keyword evidence="1" id="KW-1133">Transmembrane helix</keyword>